<protein>
    <recommendedName>
        <fullName evidence="1">Growth hormone-binding protein domain-containing protein</fullName>
    </recommendedName>
</protein>
<gene>
    <name evidence="2" type="ORF">AV530_007873</name>
</gene>
<feature type="domain" description="Growth hormone-binding protein" evidence="1">
    <location>
        <begin position="27"/>
        <end position="143"/>
    </location>
</feature>
<proteinExistence type="predicted"/>
<dbReference type="STRING" id="372326.A0A1V4JAX2"/>
<dbReference type="AlphaFoldDB" id="A0A1V4JAX2"/>
<comment type="caution">
    <text evidence="2">The sequence shown here is derived from an EMBL/GenBank/DDBJ whole genome shotgun (WGS) entry which is preliminary data.</text>
</comment>
<evidence type="ECO:0000259" key="1">
    <source>
        <dbReference type="Pfam" id="PF12772"/>
    </source>
</evidence>
<dbReference type="EMBL" id="LSYS01008237">
    <property type="protein sequence ID" value="OPJ69175.1"/>
    <property type="molecule type" value="Genomic_DNA"/>
</dbReference>
<keyword evidence="3" id="KW-1185">Reference proteome</keyword>
<name>A0A1V4JAX2_PATFA</name>
<evidence type="ECO:0000313" key="2">
    <source>
        <dbReference type="EMBL" id="OPJ69175.1"/>
    </source>
</evidence>
<dbReference type="Pfam" id="PF12772">
    <property type="entry name" value="GHBP"/>
    <property type="match status" value="1"/>
</dbReference>
<reference evidence="2 3" key="1">
    <citation type="submission" date="2016-02" db="EMBL/GenBank/DDBJ databases">
        <title>Band-tailed pigeon sequencing and assembly.</title>
        <authorList>
            <person name="Soares A.E."/>
            <person name="Novak B.J."/>
            <person name="Rice E.S."/>
            <person name="O'Connell B."/>
            <person name="Chang D."/>
            <person name="Weber S."/>
            <person name="Shapiro B."/>
        </authorList>
    </citation>
    <scope>NUCLEOTIDE SEQUENCE [LARGE SCALE GENOMIC DNA]</scope>
    <source>
        <strain evidence="2">BTP2013</strain>
        <tissue evidence="2">Blood</tissue>
    </source>
</reference>
<dbReference type="Proteomes" id="UP000190648">
    <property type="component" value="Unassembled WGS sequence"/>
</dbReference>
<accession>A0A1V4JAX2</accession>
<dbReference type="OrthoDB" id="9890215at2759"/>
<sequence>MGFHSFLQTGAHGVPKIKGIDPDLSKKGKLDEVNSILASHDNYKTHLYNDDFWIEFIELDIEDPEEKNRVSDTDRLLIEDHLKSQSCLGVKNDDSGRASCYEPDIPETAFSASDTCDTISDIYQFRKVTKKEEDLLCLHRKDN</sequence>
<dbReference type="InterPro" id="IPR025871">
    <property type="entry name" value="GHBP"/>
</dbReference>
<organism evidence="2 3">
    <name type="scientific">Patagioenas fasciata monilis</name>
    <dbReference type="NCBI Taxonomy" id="372326"/>
    <lineage>
        <taxon>Eukaryota</taxon>
        <taxon>Metazoa</taxon>
        <taxon>Chordata</taxon>
        <taxon>Craniata</taxon>
        <taxon>Vertebrata</taxon>
        <taxon>Euteleostomi</taxon>
        <taxon>Archelosauria</taxon>
        <taxon>Archosauria</taxon>
        <taxon>Dinosauria</taxon>
        <taxon>Saurischia</taxon>
        <taxon>Theropoda</taxon>
        <taxon>Coelurosauria</taxon>
        <taxon>Aves</taxon>
        <taxon>Neognathae</taxon>
        <taxon>Neoaves</taxon>
        <taxon>Columbimorphae</taxon>
        <taxon>Columbiformes</taxon>
        <taxon>Columbidae</taxon>
        <taxon>Patagioenas</taxon>
    </lineage>
</organism>
<evidence type="ECO:0000313" key="3">
    <source>
        <dbReference type="Proteomes" id="UP000190648"/>
    </source>
</evidence>